<gene>
    <name evidence="1" type="ORF">S12H4_61037</name>
</gene>
<reference evidence="1" key="1">
    <citation type="journal article" date="2014" name="Front. Microbiol.">
        <title>High frequency of phylogenetically diverse reductive dehalogenase-homologous genes in deep subseafloor sedimentary metagenomes.</title>
        <authorList>
            <person name="Kawai M."/>
            <person name="Futagami T."/>
            <person name="Toyoda A."/>
            <person name="Takaki Y."/>
            <person name="Nishi S."/>
            <person name="Hori S."/>
            <person name="Arai W."/>
            <person name="Tsubouchi T."/>
            <person name="Morono Y."/>
            <person name="Uchiyama I."/>
            <person name="Ito T."/>
            <person name="Fujiyama A."/>
            <person name="Inagaki F."/>
            <person name="Takami H."/>
        </authorList>
    </citation>
    <scope>NUCLEOTIDE SEQUENCE</scope>
    <source>
        <strain evidence="1">Expedition CK06-06</strain>
    </source>
</reference>
<feature type="non-terminal residue" evidence="1">
    <location>
        <position position="80"/>
    </location>
</feature>
<dbReference type="AlphaFoldDB" id="X1VYT4"/>
<proteinExistence type="predicted"/>
<protein>
    <submittedName>
        <fullName evidence="1">Uncharacterized protein</fullName>
    </submittedName>
</protein>
<organism evidence="1">
    <name type="scientific">marine sediment metagenome</name>
    <dbReference type="NCBI Taxonomy" id="412755"/>
    <lineage>
        <taxon>unclassified sequences</taxon>
        <taxon>metagenomes</taxon>
        <taxon>ecological metagenomes</taxon>
    </lineage>
</organism>
<evidence type="ECO:0000313" key="1">
    <source>
        <dbReference type="EMBL" id="GAJ17555.1"/>
    </source>
</evidence>
<name>X1VYT4_9ZZZZ</name>
<sequence length="80" mass="9003">MIKLLCHYLNGPKGFGKLLGEAKYGLERQDVADAFGNPNYLNSGYSFTYDASSFEPGSLHSFYVYPLSLKGEYQLIKVNR</sequence>
<comment type="caution">
    <text evidence="1">The sequence shown here is derived from an EMBL/GenBank/DDBJ whole genome shotgun (WGS) entry which is preliminary data.</text>
</comment>
<accession>X1VYT4</accession>
<dbReference type="EMBL" id="BARW01040375">
    <property type="protein sequence ID" value="GAJ17555.1"/>
    <property type="molecule type" value="Genomic_DNA"/>
</dbReference>